<accession>A0ABU3VP25</accession>
<keyword evidence="2" id="KW-1185">Reference proteome</keyword>
<name>A0ABU3VP25_9EURY</name>
<evidence type="ECO:0000313" key="1">
    <source>
        <dbReference type="EMBL" id="MDV0445169.1"/>
    </source>
</evidence>
<reference evidence="1 2" key="1">
    <citation type="submission" date="2023-06" db="EMBL/GenBank/DDBJ databases">
        <title>Genome sequence of Methanimicrococcus sp. At1.</title>
        <authorList>
            <person name="Protasov E."/>
            <person name="Platt K."/>
            <person name="Poehlein A."/>
            <person name="Daniel R."/>
            <person name="Brune A."/>
        </authorList>
    </citation>
    <scope>NUCLEOTIDE SEQUENCE [LARGE SCALE GENOMIC DNA]</scope>
    <source>
        <strain evidence="1 2">At1</strain>
    </source>
</reference>
<dbReference type="EMBL" id="JAWDKC010000013">
    <property type="protein sequence ID" value="MDV0445169.1"/>
    <property type="molecule type" value="Genomic_DNA"/>
</dbReference>
<evidence type="ECO:0000313" key="2">
    <source>
        <dbReference type="Proteomes" id="UP001272052"/>
    </source>
</evidence>
<protein>
    <submittedName>
        <fullName evidence="1">Uncharacterized protein</fullName>
    </submittedName>
</protein>
<dbReference type="Proteomes" id="UP001272052">
    <property type="component" value="Unassembled WGS sequence"/>
</dbReference>
<sequence>MNQKILFSAVLLIALASLSICGADYVRDPEFYQFQQMNPDDFGEPFWSKSGIGINNVTAYRAEDPETIRNMVEKGLVDVPEEYGQIQMSSDGHTDWVFIEAPEISYEIVRVETLFIENQNAPDIVLSESRCLQNLSSSSNWRFKLSADGVVRANGPGTVGTHIDETVRPQVITEAFLLNRTVSKSVGFDISESYSVKTDSFSYDILENQWIDITKWELYDQVTFDAYNSFGFSKGDGTILIPSGYLVQVVVFKEA</sequence>
<gene>
    <name evidence="1" type="ORF">MmiAt1_07260</name>
</gene>
<dbReference type="RefSeq" id="WP_318785596.1">
    <property type="nucleotide sequence ID" value="NZ_JAWDKC010000013.1"/>
</dbReference>
<proteinExistence type="predicted"/>
<organism evidence="1 2">
    <name type="scientific">Methanimicrococcus hacksteinii</name>
    <dbReference type="NCBI Taxonomy" id="3028293"/>
    <lineage>
        <taxon>Archaea</taxon>
        <taxon>Methanobacteriati</taxon>
        <taxon>Methanobacteriota</taxon>
        <taxon>Stenosarchaea group</taxon>
        <taxon>Methanomicrobia</taxon>
        <taxon>Methanosarcinales</taxon>
        <taxon>Methanosarcinaceae</taxon>
        <taxon>Methanimicrococcus</taxon>
    </lineage>
</organism>
<comment type="caution">
    <text evidence="1">The sequence shown here is derived from an EMBL/GenBank/DDBJ whole genome shotgun (WGS) entry which is preliminary data.</text>
</comment>